<dbReference type="PANTHER" id="PTHR32338">
    <property type="entry name" value="N-ACETYL-GAMMA-GLUTAMYL-PHOSPHATE REDUCTASE, CHLOROPLASTIC-RELATED-RELATED"/>
    <property type="match status" value="1"/>
</dbReference>
<comment type="caution">
    <text evidence="8">The sequence shown here is derived from an EMBL/GenBank/DDBJ whole genome shotgun (WGS) entry which is preliminary data.</text>
</comment>
<dbReference type="InterPro" id="IPR000706">
    <property type="entry name" value="AGPR_type-1"/>
</dbReference>
<keyword evidence="2 5" id="KW-0028">Amino-acid biosynthesis</keyword>
<dbReference type="EMBL" id="VCNI01000002">
    <property type="protein sequence ID" value="TMU55502.1"/>
    <property type="molecule type" value="Genomic_DNA"/>
</dbReference>
<keyword evidence="9" id="KW-1185">Reference proteome</keyword>
<dbReference type="CDD" id="cd17895">
    <property type="entry name" value="AGPR_1_N"/>
    <property type="match status" value="1"/>
</dbReference>
<feature type="active site" evidence="5 6">
    <location>
        <position position="135"/>
    </location>
</feature>
<evidence type="ECO:0000256" key="6">
    <source>
        <dbReference type="PROSITE-ProRule" id="PRU10010"/>
    </source>
</evidence>
<dbReference type="SUPFAM" id="SSF55347">
    <property type="entry name" value="Glyceraldehyde-3-phosphate dehydrogenase-like, C-terminal domain"/>
    <property type="match status" value="1"/>
</dbReference>
<dbReference type="RefSeq" id="WP_138837710.1">
    <property type="nucleotide sequence ID" value="NZ_VCNI01000002.1"/>
</dbReference>
<comment type="catalytic activity">
    <reaction evidence="5">
        <text>N-acetyl-L-glutamate 5-semialdehyde + phosphate + NADP(+) = N-acetyl-L-glutamyl 5-phosphate + NADPH + H(+)</text>
        <dbReference type="Rhea" id="RHEA:21588"/>
        <dbReference type="ChEBI" id="CHEBI:15378"/>
        <dbReference type="ChEBI" id="CHEBI:29123"/>
        <dbReference type="ChEBI" id="CHEBI:43474"/>
        <dbReference type="ChEBI" id="CHEBI:57783"/>
        <dbReference type="ChEBI" id="CHEBI:57936"/>
        <dbReference type="ChEBI" id="CHEBI:58349"/>
        <dbReference type="EC" id="1.2.1.38"/>
    </reaction>
</comment>
<dbReference type="SMART" id="SM00859">
    <property type="entry name" value="Semialdhyde_dh"/>
    <property type="match status" value="1"/>
</dbReference>
<dbReference type="InterPro" id="IPR000534">
    <property type="entry name" value="Semialdehyde_DH_NAD-bd"/>
</dbReference>
<accession>A0ABY2WLM3</accession>
<dbReference type="EC" id="1.2.1.38" evidence="5"/>
<dbReference type="PANTHER" id="PTHR32338:SF10">
    <property type="entry name" value="N-ACETYL-GAMMA-GLUTAMYL-PHOSPHATE REDUCTASE, CHLOROPLASTIC-RELATED"/>
    <property type="match status" value="1"/>
</dbReference>
<dbReference type="Pfam" id="PF01118">
    <property type="entry name" value="Semialdhyde_dh"/>
    <property type="match status" value="1"/>
</dbReference>
<dbReference type="InterPro" id="IPR036291">
    <property type="entry name" value="NAD(P)-bd_dom_sf"/>
</dbReference>
<comment type="pathway">
    <text evidence="5">Amino-acid biosynthesis; L-arginine biosynthesis; N(2)-acetyl-L-ornithine from L-glutamate: step 3/4.</text>
</comment>
<comment type="subcellular location">
    <subcellularLocation>
        <location evidence="5">Cytoplasm</location>
    </subcellularLocation>
</comment>
<evidence type="ECO:0000256" key="4">
    <source>
        <dbReference type="ARBA" id="ARBA00023002"/>
    </source>
</evidence>
<name>A0ABY2WLM3_9FLAO</name>
<keyword evidence="5" id="KW-0963">Cytoplasm</keyword>
<evidence type="ECO:0000256" key="1">
    <source>
        <dbReference type="ARBA" id="ARBA00022571"/>
    </source>
</evidence>
<evidence type="ECO:0000313" key="8">
    <source>
        <dbReference type="EMBL" id="TMU55502.1"/>
    </source>
</evidence>
<dbReference type="InterPro" id="IPR058924">
    <property type="entry name" value="AGPR_dimerisation_dom"/>
</dbReference>
<keyword evidence="3 5" id="KW-0521">NADP</keyword>
<evidence type="ECO:0000259" key="7">
    <source>
        <dbReference type="SMART" id="SM00859"/>
    </source>
</evidence>
<organism evidence="8 9">
    <name type="scientific">Flagellimonas algicola</name>
    <dbReference type="NCBI Taxonomy" id="2583815"/>
    <lineage>
        <taxon>Bacteria</taxon>
        <taxon>Pseudomonadati</taxon>
        <taxon>Bacteroidota</taxon>
        <taxon>Flavobacteriia</taxon>
        <taxon>Flavobacteriales</taxon>
        <taxon>Flavobacteriaceae</taxon>
        <taxon>Flagellimonas</taxon>
    </lineage>
</organism>
<sequence length="324" mass="35245">MIKAGIIGGSGYTGGELIRLLLNHHQTEIDFVFSTTRAGKPVSSAHQDLLGQINLLFSGEINPSVDVVFLCLGHGNSTKFLEENGFADHTKIIDLSNDFRLNSDSVWNSHTFVYGLPELNKSDIQNAQAIANPGCFATAIQLGLLPLAKAGLLNKDIHINAVTGSTGAGVGLSATSHFSWRNNNVSWYKPFTHQHLGEIGESLESFGNGVGKLYFLPNRGNFTRGILATAYTPFDGSLEKAQQLFKDFYADAVYTHVSDDPIHLKQVVNTNQCHIHLHKHEDVLLVTSAIDNLLKGASGQAVQNMNLMFGLEEQMGLQLKAGVF</sequence>
<proteinExistence type="inferred from homology"/>
<evidence type="ECO:0000313" key="9">
    <source>
        <dbReference type="Proteomes" id="UP000751614"/>
    </source>
</evidence>
<dbReference type="InterPro" id="IPR050085">
    <property type="entry name" value="AGPR"/>
</dbReference>
<evidence type="ECO:0000256" key="3">
    <source>
        <dbReference type="ARBA" id="ARBA00022857"/>
    </source>
</evidence>
<gene>
    <name evidence="5" type="primary">argC</name>
    <name evidence="8" type="ORF">FGG15_15145</name>
</gene>
<dbReference type="GO" id="GO:0003942">
    <property type="term" value="F:N-acetyl-gamma-glutamyl-phosphate reductase activity"/>
    <property type="evidence" value="ECO:0007669"/>
    <property type="project" value="UniProtKB-EC"/>
</dbReference>
<keyword evidence="4 5" id="KW-0560">Oxidoreductase</keyword>
<dbReference type="Proteomes" id="UP000751614">
    <property type="component" value="Unassembled WGS sequence"/>
</dbReference>
<dbReference type="HAMAP" id="MF_00150">
    <property type="entry name" value="ArgC_type1"/>
    <property type="match status" value="1"/>
</dbReference>
<reference evidence="8 9" key="1">
    <citation type="submission" date="2019-05" db="EMBL/GenBank/DDBJ databases">
        <title>Flagellimonas sp. AsT0115, sp. nov., isolated from a marine red algae, Asparagopsis taxiformis.</title>
        <authorList>
            <person name="Kim J."/>
            <person name="Jeong S.E."/>
            <person name="Jeon C.O."/>
        </authorList>
    </citation>
    <scope>NUCLEOTIDE SEQUENCE [LARGE SCALE GENOMIC DNA]</scope>
    <source>
        <strain evidence="8 9">AsT0115</strain>
    </source>
</reference>
<keyword evidence="1 5" id="KW-0055">Arginine biosynthesis</keyword>
<dbReference type="PROSITE" id="PS01224">
    <property type="entry name" value="ARGC"/>
    <property type="match status" value="1"/>
</dbReference>
<dbReference type="Gene3D" id="3.30.360.10">
    <property type="entry name" value="Dihydrodipicolinate Reductase, domain 2"/>
    <property type="match status" value="1"/>
</dbReference>
<evidence type="ECO:0000256" key="5">
    <source>
        <dbReference type="HAMAP-Rule" id="MF_00150"/>
    </source>
</evidence>
<dbReference type="Pfam" id="PF22698">
    <property type="entry name" value="Semialdhyde_dhC_1"/>
    <property type="match status" value="1"/>
</dbReference>
<evidence type="ECO:0000256" key="2">
    <source>
        <dbReference type="ARBA" id="ARBA00022605"/>
    </source>
</evidence>
<feature type="domain" description="Semialdehyde dehydrogenase NAD-binding" evidence="7">
    <location>
        <begin position="3"/>
        <end position="127"/>
    </location>
</feature>
<comment type="function">
    <text evidence="5">Catalyzes the NADPH-dependent reduction of N-acetyl-5-glutamyl phosphate to yield N-acetyl-L-glutamate 5-semialdehyde.</text>
</comment>
<dbReference type="CDD" id="cd23934">
    <property type="entry name" value="AGPR_1_C"/>
    <property type="match status" value="1"/>
</dbReference>
<dbReference type="InterPro" id="IPR023013">
    <property type="entry name" value="AGPR_AS"/>
</dbReference>
<dbReference type="Gene3D" id="3.40.50.720">
    <property type="entry name" value="NAD(P)-binding Rossmann-like Domain"/>
    <property type="match status" value="1"/>
</dbReference>
<protein>
    <recommendedName>
        <fullName evidence="5">N-acetyl-gamma-glutamyl-phosphate reductase</fullName>
        <shortName evidence="5">AGPR</shortName>
        <ecNumber evidence="5">1.2.1.38</ecNumber>
    </recommendedName>
    <alternativeName>
        <fullName evidence="5">N-acetyl-glutamate semialdehyde dehydrogenase</fullName>
        <shortName evidence="5">NAGSA dehydrogenase</shortName>
    </alternativeName>
</protein>
<dbReference type="SUPFAM" id="SSF51735">
    <property type="entry name" value="NAD(P)-binding Rossmann-fold domains"/>
    <property type="match status" value="1"/>
</dbReference>
<dbReference type="NCBIfam" id="TIGR01850">
    <property type="entry name" value="argC"/>
    <property type="match status" value="1"/>
</dbReference>
<comment type="similarity">
    <text evidence="5">Belongs to the NAGSA dehydrogenase family. Type 1 subfamily.</text>
</comment>